<feature type="transmembrane region" description="Helical" evidence="1">
    <location>
        <begin position="41"/>
        <end position="60"/>
    </location>
</feature>
<protein>
    <submittedName>
        <fullName evidence="2">Uncharacterized protein</fullName>
    </submittedName>
</protein>
<evidence type="ECO:0000256" key="1">
    <source>
        <dbReference type="SAM" id="Phobius"/>
    </source>
</evidence>
<feature type="transmembrane region" description="Helical" evidence="1">
    <location>
        <begin position="275"/>
        <end position="293"/>
    </location>
</feature>
<proteinExistence type="predicted"/>
<feature type="transmembrane region" description="Helical" evidence="1">
    <location>
        <begin position="187"/>
        <end position="206"/>
    </location>
</feature>
<dbReference type="EMBL" id="LGRV01000007">
    <property type="protein sequence ID" value="KOS66361.1"/>
    <property type="molecule type" value="Genomic_DNA"/>
</dbReference>
<keyword evidence="1" id="KW-1133">Transmembrane helix</keyword>
<comment type="caution">
    <text evidence="2">The sequence shown here is derived from an EMBL/GenBank/DDBJ whole genome shotgun (WGS) entry which is preliminary data.</text>
</comment>
<feature type="transmembrane region" description="Helical" evidence="1">
    <location>
        <begin position="249"/>
        <end position="266"/>
    </location>
</feature>
<keyword evidence="1" id="KW-0472">Membrane</keyword>
<evidence type="ECO:0000313" key="3">
    <source>
        <dbReference type="Proteomes" id="UP000050668"/>
    </source>
</evidence>
<organism evidence="2 3">
    <name type="scientific">Lysinibacillus contaminans</name>
    <dbReference type="NCBI Taxonomy" id="1293441"/>
    <lineage>
        <taxon>Bacteria</taxon>
        <taxon>Bacillati</taxon>
        <taxon>Bacillota</taxon>
        <taxon>Bacilli</taxon>
        <taxon>Bacillales</taxon>
        <taxon>Bacillaceae</taxon>
        <taxon>Lysinibacillus</taxon>
    </lineage>
</organism>
<reference evidence="3" key="1">
    <citation type="submission" date="2015-07" db="EMBL/GenBank/DDBJ databases">
        <title>Fjat-14205 dsm 2895.</title>
        <authorList>
            <person name="Liu B."/>
            <person name="Wang J."/>
            <person name="Zhu Y."/>
            <person name="Liu G."/>
            <person name="Chen Q."/>
            <person name="Chen Z."/>
            <person name="Lan J."/>
            <person name="Che J."/>
            <person name="Ge C."/>
            <person name="Shi H."/>
            <person name="Pan Z."/>
            <person name="Liu X."/>
        </authorList>
    </citation>
    <scope>NUCLEOTIDE SEQUENCE [LARGE SCALE GENOMIC DNA]</scope>
    <source>
        <strain evidence="3">DSM 25560</strain>
    </source>
</reference>
<dbReference type="Proteomes" id="UP000050668">
    <property type="component" value="Unassembled WGS sequence"/>
</dbReference>
<gene>
    <name evidence="2" type="ORF">AEA09_16560</name>
</gene>
<name>A0ABR5JW22_9BACI</name>
<keyword evidence="1" id="KW-0812">Transmembrane</keyword>
<sequence>MFDKQFEQMLNIEHSEKAKTQSKQLIDQRIKTTQKKEMRQYYTVLCIATALTIILLISSLSSMTLPPQSVEMDKSVHIIDSVALKDADADKTYNLQSFFLLSTRHNDNTKWLLQLEKLLQNLVPTGSPNLDLSEHSADHLFVQYNNGQNVYYKILYGGSGTYFLDETNGQYFSSDPLHFIVRDHFKGLGLLGILILVAFFIIMVNIGRRFFNRIDTEQPSRKDSSLSTALLSLVSLATINIYGTVHFGLLGIFYFIFILLHSIYDYKRYKIKTSLAHFTFKTISIALFLIIIFKI</sequence>
<evidence type="ECO:0000313" key="2">
    <source>
        <dbReference type="EMBL" id="KOS66361.1"/>
    </source>
</evidence>
<keyword evidence="3" id="KW-1185">Reference proteome</keyword>
<accession>A0ABR5JW22</accession>
<dbReference type="RefSeq" id="WP_053585057.1">
    <property type="nucleotide sequence ID" value="NZ_LGRV01000007.1"/>
</dbReference>